<proteinExistence type="predicted"/>
<keyword evidence="2" id="KW-1133">Transmembrane helix</keyword>
<feature type="domain" description="Phage tail tape measure protein" evidence="3">
    <location>
        <begin position="85"/>
        <end position="284"/>
    </location>
</feature>
<accession>A0A4V2V461</accession>
<keyword evidence="2" id="KW-0472">Membrane</keyword>
<evidence type="ECO:0000256" key="1">
    <source>
        <dbReference type="ARBA" id="ARBA00022612"/>
    </source>
</evidence>
<evidence type="ECO:0000313" key="4">
    <source>
        <dbReference type="EMBL" id="TCT36954.1"/>
    </source>
</evidence>
<dbReference type="Proteomes" id="UP000295055">
    <property type="component" value="Unassembled WGS sequence"/>
</dbReference>
<reference evidence="4 5" key="1">
    <citation type="submission" date="2019-03" db="EMBL/GenBank/DDBJ databases">
        <title>Genomic analyses of the natural microbiome of Caenorhabditis elegans.</title>
        <authorList>
            <person name="Samuel B."/>
        </authorList>
    </citation>
    <scope>NUCLEOTIDE SEQUENCE [LARGE SCALE GENOMIC DNA]</scope>
    <source>
        <strain evidence="4 5">JUb102</strain>
    </source>
</reference>
<dbReference type="AlphaFoldDB" id="A0A4V2V461"/>
<evidence type="ECO:0000313" key="5">
    <source>
        <dbReference type="Proteomes" id="UP000295055"/>
    </source>
</evidence>
<comment type="caution">
    <text evidence="4">The sequence shown here is derived from an EMBL/GenBank/DDBJ whole genome shotgun (WGS) entry which is preliminary data.</text>
</comment>
<evidence type="ECO:0000256" key="2">
    <source>
        <dbReference type="SAM" id="Phobius"/>
    </source>
</evidence>
<dbReference type="RefSeq" id="WP_132495644.1">
    <property type="nucleotide sequence ID" value="NZ_SMAS01000002.1"/>
</dbReference>
<name>A0A4V2V461_9GAMM</name>
<dbReference type="PANTHER" id="PTHR37813">
    <property type="entry name" value="FELS-2 PROPHAGE PROTEIN"/>
    <property type="match status" value="1"/>
</dbReference>
<dbReference type="EMBL" id="SMAS01000002">
    <property type="protein sequence ID" value="TCT36954.1"/>
    <property type="molecule type" value="Genomic_DNA"/>
</dbReference>
<evidence type="ECO:0000259" key="3">
    <source>
        <dbReference type="Pfam" id="PF10145"/>
    </source>
</evidence>
<dbReference type="InterPro" id="IPR010090">
    <property type="entry name" value="Phage_tape_meas"/>
</dbReference>
<feature type="transmembrane region" description="Helical" evidence="2">
    <location>
        <begin position="467"/>
        <end position="486"/>
    </location>
</feature>
<keyword evidence="2" id="KW-0812">Transmembrane</keyword>
<sequence>MNSLDFTLSLIDNVTKPLKQAKEALSGFANDSQKAFKQTAIGAAGLAGALFSLKSLLDPALQMNEALQTASLQGVSDSAMKKVTQSAMDFSAQYGKSSIEFTQSALAIRKQIRGVADNELPYLTTVTNTTAAALKSTSDEATAYMGQMFSQFSTYADQVGKNQFAEELAGKALYMSQTFGTSMAEITDLMEGARAAGTHFGVGIDEQLAVLGELQRTLGTEASSAYEGFMTGAADGAKKLGISFVDASGKMNSMPEILEKLHKKYGANIDGNLKAQKEIEDAFGDSAIVVKQLYGDVDVLRKNMTSLGANDGMKRTREMAEKLADPWERLMAIWTNVRVAVGMTLLPVIMPLVNKIAEMGKTVQRWLTLFPHIAKYVGFIATSITGIAAAGAMANIVMGISKFIWAGLVVIWKLSLAILRLIPGAVWLANKAMVVWNATLKFLRGTLLALRMAAVMAGIGINLMSWPILLIIGAIALLAVGIYYLIKYWDDIKAAIMDTKAFQAAAIWIKEMGRIAMQSWQWMKQKWGEFTDYISDTLVFKSLCIVAETVSLAFTKAWKIIGDGWETLCNWFDNFSLSDTFTAMAESIRNIFGGVWAWVKKTFADIYNSFVEKLNYIPGVSIDKMEIDNAAQAANSVPNINSQDAVDILKQQQIFMQSQTSPVNNTQILTGGKLKGIDKNGVGKNAVGSTTSNVDNSRNYENVTIKVETMPSPQQLAEYEMLAHG</sequence>
<dbReference type="PANTHER" id="PTHR37813:SF1">
    <property type="entry name" value="FELS-2 PROPHAGE PROTEIN"/>
    <property type="match status" value="1"/>
</dbReference>
<feature type="transmembrane region" description="Helical" evidence="2">
    <location>
        <begin position="442"/>
        <end position="461"/>
    </location>
</feature>
<dbReference type="NCBIfam" id="TIGR01760">
    <property type="entry name" value="tape_meas_TP901"/>
    <property type="match status" value="1"/>
</dbReference>
<keyword evidence="1" id="KW-1188">Viral release from host cell</keyword>
<feature type="transmembrane region" description="Helical" evidence="2">
    <location>
        <begin position="403"/>
        <end position="430"/>
    </location>
</feature>
<feature type="transmembrane region" description="Helical" evidence="2">
    <location>
        <begin position="331"/>
        <end position="353"/>
    </location>
</feature>
<dbReference type="Pfam" id="PF10145">
    <property type="entry name" value="PhageMin_Tail"/>
    <property type="match status" value="1"/>
</dbReference>
<organism evidence="4 5">
    <name type="scientific">Providencia alcalifaciens</name>
    <dbReference type="NCBI Taxonomy" id="126385"/>
    <lineage>
        <taxon>Bacteria</taxon>
        <taxon>Pseudomonadati</taxon>
        <taxon>Pseudomonadota</taxon>
        <taxon>Gammaproteobacteria</taxon>
        <taxon>Enterobacterales</taxon>
        <taxon>Morganellaceae</taxon>
        <taxon>Providencia</taxon>
    </lineage>
</organism>
<gene>
    <name evidence="4" type="ORF">EC835_102419</name>
</gene>
<dbReference type="OrthoDB" id="9813585at2"/>
<feature type="transmembrane region" description="Helical" evidence="2">
    <location>
        <begin position="373"/>
        <end position="397"/>
    </location>
</feature>
<protein>
    <submittedName>
        <fullName evidence="4">TP901 family phage tail tape measure protein</fullName>
    </submittedName>
</protein>